<dbReference type="Pfam" id="PF00378">
    <property type="entry name" value="ECH_1"/>
    <property type="match status" value="1"/>
</dbReference>
<evidence type="ECO:0000313" key="3">
    <source>
        <dbReference type="Proteomes" id="UP000886469"/>
    </source>
</evidence>
<dbReference type="InterPro" id="IPR029045">
    <property type="entry name" value="ClpP/crotonase-like_dom_sf"/>
</dbReference>
<name>A0ABX1TGV1_9PROT</name>
<comment type="similarity">
    <text evidence="1">Belongs to the enoyl-CoA hydratase/isomerase family.</text>
</comment>
<gene>
    <name evidence="2" type="ORF">E4Q08_20585</name>
</gene>
<keyword evidence="3" id="KW-1185">Reference proteome</keyword>
<accession>A0ABX1TGV1</accession>
<dbReference type="Proteomes" id="UP000886469">
    <property type="component" value="Unassembled WGS sequence"/>
</dbReference>
<dbReference type="RefSeq" id="WP_169071781.1">
    <property type="nucleotide sequence ID" value="NZ_JAZKUC010000001.1"/>
</dbReference>
<dbReference type="Gene3D" id="3.90.226.10">
    <property type="entry name" value="2-enoyl-CoA Hydratase, Chain A, domain 1"/>
    <property type="match status" value="1"/>
</dbReference>
<dbReference type="InterPro" id="IPR051683">
    <property type="entry name" value="Enoyl-CoA_Hydratase/Isomerase"/>
</dbReference>
<organism evidence="2 3">
    <name type="scientific">Candidatus Accumulibacter contiguus</name>
    <dbReference type="NCBI Taxonomy" id="2954381"/>
    <lineage>
        <taxon>Bacteria</taxon>
        <taxon>Pseudomonadati</taxon>
        <taxon>Pseudomonadota</taxon>
        <taxon>Betaproteobacteria</taxon>
        <taxon>Candidatus Accumulibacter</taxon>
    </lineage>
</organism>
<protein>
    <submittedName>
        <fullName evidence="2">Enoyl-CoA hydratase/isomerase family protein</fullName>
    </submittedName>
</protein>
<proteinExistence type="inferred from homology"/>
<reference evidence="2" key="1">
    <citation type="submission" date="2019-03" db="EMBL/GenBank/DDBJ databases">
        <title>Metabolic reconstructions from genomes of highly enriched 'Candidatus Accumulibacter' and 'Candidatus Competibacter' bioreactor populations.</title>
        <authorList>
            <person name="Annavajhala M.K."/>
            <person name="Welles L."/>
            <person name="Abbas B."/>
            <person name="Sorokin D."/>
            <person name="Park H."/>
            <person name="Van Loosdrecht M."/>
            <person name="Chandran K."/>
        </authorList>
    </citation>
    <scope>NUCLEOTIDE SEQUENCE</scope>
    <source>
        <strain evidence="2">SBR_L</strain>
    </source>
</reference>
<dbReference type="SUPFAM" id="SSF52096">
    <property type="entry name" value="ClpP/crotonase"/>
    <property type="match status" value="1"/>
</dbReference>
<dbReference type="CDD" id="cd06558">
    <property type="entry name" value="crotonase-like"/>
    <property type="match status" value="1"/>
</dbReference>
<dbReference type="InterPro" id="IPR001753">
    <property type="entry name" value="Enoyl-CoA_hydra/iso"/>
</dbReference>
<dbReference type="PANTHER" id="PTHR42964">
    <property type="entry name" value="ENOYL-COA HYDRATASE"/>
    <property type="match status" value="1"/>
</dbReference>
<dbReference type="InterPro" id="IPR014748">
    <property type="entry name" value="Enoyl-CoA_hydra_C"/>
</dbReference>
<evidence type="ECO:0000256" key="1">
    <source>
        <dbReference type="ARBA" id="ARBA00005254"/>
    </source>
</evidence>
<dbReference type="Gene3D" id="1.10.12.10">
    <property type="entry name" value="Lyase 2-enoyl-coa Hydratase, Chain A, domain 2"/>
    <property type="match status" value="1"/>
</dbReference>
<dbReference type="EMBL" id="SPMX01000078">
    <property type="protein sequence ID" value="NMQ07467.1"/>
    <property type="molecule type" value="Genomic_DNA"/>
</dbReference>
<sequence>MSEYQSILTEIDGNVGILTLNKAQRHNAFDEQLIAEITEGLRELEADARVRAVVLSSTGKSFCAGADLNWMKRVADCTPEENLLDAKRLAELLSTLNELSKPTLARVQGPAYGGGVGLIAACDIAIGTYDAVFALSEVKLGIVPAVISPYVLAAIGERYSRRYMLTAERFSAAEAYRIGLLHELVPGEEQLDDAIAEILDSLLANGPRAQAECKALIRIVAGQPIDEETIEETAQRITSVRASPEGREGLAAFLEKRQPNWVAD</sequence>
<dbReference type="PANTHER" id="PTHR42964:SF1">
    <property type="entry name" value="POLYKETIDE BIOSYNTHESIS ENOYL-COA HYDRATASE PKSH-RELATED"/>
    <property type="match status" value="1"/>
</dbReference>
<comment type="caution">
    <text evidence="2">The sequence shown here is derived from an EMBL/GenBank/DDBJ whole genome shotgun (WGS) entry which is preliminary data.</text>
</comment>
<evidence type="ECO:0000313" key="2">
    <source>
        <dbReference type="EMBL" id="NMQ07467.1"/>
    </source>
</evidence>